<comment type="caution">
    <text evidence="1">The sequence shown here is derived from an EMBL/GenBank/DDBJ whole genome shotgun (WGS) entry which is preliminary data.</text>
</comment>
<dbReference type="InterPro" id="IPR011747">
    <property type="entry name" value="CHP02241"/>
</dbReference>
<keyword evidence="2" id="KW-1185">Reference proteome</keyword>
<accession>A0ABV9AWH5</accession>
<evidence type="ECO:0000313" key="2">
    <source>
        <dbReference type="Proteomes" id="UP001595839"/>
    </source>
</evidence>
<protein>
    <submittedName>
        <fullName evidence="1">Phage tail protein</fullName>
    </submittedName>
</protein>
<dbReference type="RefSeq" id="WP_381167177.1">
    <property type="nucleotide sequence ID" value="NZ_JBHSFK010000017.1"/>
</dbReference>
<dbReference type="EMBL" id="JBHSFK010000017">
    <property type="protein sequence ID" value="MFC4502836.1"/>
    <property type="molecule type" value="Genomic_DNA"/>
</dbReference>
<dbReference type="NCBIfam" id="TIGR02241">
    <property type="entry name" value="conserved hypothetical phage tail region protein"/>
    <property type="match status" value="1"/>
</dbReference>
<name>A0ABV9AWH5_9ACTN</name>
<gene>
    <name evidence="1" type="ORF">ACFPIH_25540</name>
</gene>
<organism evidence="1 2">
    <name type="scientific">Streptomyces vulcanius</name>
    <dbReference type="NCBI Taxonomy" id="1441876"/>
    <lineage>
        <taxon>Bacteria</taxon>
        <taxon>Bacillati</taxon>
        <taxon>Actinomycetota</taxon>
        <taxon>Actinomycetes</taxon>
        <taxon>Kitasatosporales</taxon>
        <taxon>Streptomycetaceae</taxon>
        <taxon>Streptomyces</taxon>
    </lineage>
</organism>
<proteinExistence type="predicted"/>
<dbReference type="Pfam" id="PF06841">
    <property type="entry name" value="Phage_T4_gp19"/>
    <property type="match status" value="1"/>
</dbReference>
<evidence type="ECO:0000313" key="1">
    <source>
        <dbReference type="EMBL" id="MFC4502836.1"/>
    </source>
</evidence>
<sequence>MPPVQRDDPYGAYNFLVQVTGVAPNGQDVQASFTEVSGLTVDIQPIEYRAGSARENHVTKQVGLAKMSNIVLKRGITGHVEFWQWVKRAMNGEAATLRATGSIALLDENRHEVMRWKFDRGWPVKYTGPSLGAAKNEIAMETLELCVEALEIDV</sequence>
<dbReference type="Proteomes" id="UP001595839">
    <property type="component" value="Unassembled WGS sequence"/>
</dbReference>
<dbReference type="PANTHER" id="PTHR38009">
    <property type="entry name" value="CONSERVED HYPOTHETICAL PHAGE TAIL PROTEIN"/>
    <property type="match status" value="1"/>
</dbReference>
<reference evidence="2" key="1">
    <citation type="journal article" date="2019" name="Int. J. Syst. Evol. Microbiol.">
        <title>The Global Catalogue of Microorganisms (GCM) 10K type strain sequencing project: providing services to taxonomists for standard genome sequencing and annotation.</title>
        <authorList>
            <consortium name="The Broad Institute Genomics Platform"/>
            <consortium name="The Broad Institute Genome Sequencing Center for Infectious Disease"/>
            <person name="Wu L."/>
            <person name="Ma J."/>
        </authorList>
    </citation>
    <scope>NUCLEOTIDE SEQUENCE [LARGE SCALE GENOMIC DNA]</scope>
    <source>
        <strain evidence="2">CGMCC 4.7177</strain>
    </source>
</reference>
<dbReference type="PANTHER" id="PTHR38009:SF1">
    <property type="entry name" value="CONSERVED HYPOTHETICAL PHAGE TAIL PROTEIN"/>
    <property type="match status" value="1"/>
</dbReference>
<dbReference type="InterPro" id="IPR010667">
    <property type="entry name" value="Phage_T4_Gp19"/>
</dbReference>